<keyword evidence="1" id="KW-0472">Membrane</keyword>
<evidence type="ECO:0000313" key="2">
    <source>
        <dbReference type="EMBL" id="JAH61530.1"/>
    </source>
</evidence>
<name>A0A0E9U8M9_ANGAN</name>
<dbReference type="AlphaFoldDB" id="A0A0E9U8M9"/>
<keyword evidence="1" id="KW-0812">Transmembrane</keyword>
<reference evidence="2" key="1">
    <citation type="submission" date="2014-11" db="EMBL/GenBank/DDBJ databases">
        <authorList>
            <person name="Amaro Gonzalez C."/>
        </authorList>
    </citation>
    <scope>NUCLEOTIDE SEQUENCE</scope>
</reference>
<organism evidence="2">
    <name type="scientific">Anguilla anguilla</name>
    <name type="common">European freshwater eel</name>
    <name type="synonym">Muraena anguilla</name>
    <dbReference type="NCBI Taxonomy" id="7936"/>
    <lineage>
        <taxon>Eukaryota</taxon>
        <taxon>Metazoa</taxon>
        <taxon>Chordata</taxon>
        <taxon>Craniata</taxon>
        <taxon>Vertebrata</taxon>
        <taxon>Euteleostomi</taxon>
        <taxon>Actinopterygii</taxon>
        <taxon>Neopterygii</taxon>
        <taxon>Teleostei</taxon>
        <taxon>Anguilliformes</taxon>
        <taxon>Anguillidae</taxon>
        <taxon>Anguilla</taxon>
    </lineage>
</organism>
<proteinExistence type="predicted"/>
<dbReference type="EMBL" id="GBXM01047047">
    <property type="protein sequence ID" value="JAH61530.1"/>
    <property type="molecule type" value="Transcribed_RNA"/>
</dbReference>
<feature type="transmembrane region" description="Helical" evidence="1">
    <location>
        <begin position="25"/>
        <end position="45"/>
    </location>
</feature>
<evidence type="ECO:0000256" key="1">
    <source>
        <dbReference type="SAM" id="Phobius"/>
    </source>
</evidence>
<accession>A0A0E9U8M9</accession>
<keyword evidence="1" id="KW-1133">Transmembrane helix</keyword>
<reference evidence="2" key="2">
    <citation type="journal article" date="2015" name="Fish Shellfish Immunol.">
        <title>Early steps in the European eel (Anguilla anguilla)-Vibrio vulnificus interaction in the gills: Role of the RtxA13 toxin.</title>
        <authorList>
            <person name="Callol A."/>
            <person name="Pajuelo D."/>
            <person name="Ebbesson L."/>
            <person name="Teles M."/>
            <person name="MacKenzie S."/>
            <person name="Amaro C."/>
        </authorList>
    </citation>
    <scope>NUCLEOTIDE SEQUENCE</scope>
</reference>
<protein>
    <submittedName>
        <fullName evidence="2">Uncharacterized protein</fullName>
    </submittedName>
</protein>
<sequence length="46" mass="5439">MECSFYGLSQLSDTFACSLTSSMDAWFVFSVLRYIYIIFFLDFILF</sequence>